<evidence type="ECO:0000256" key="4">
    <source>
        <dbReference type="ARBA" id="ARBA00023125"/>
    </source>
</evidence>
<dbReference type="InterPro" id="IPR011006">
    <property type="entry name" value="CheY-like_superfamily"/>
</dbReference>
<comment type="caution">
    <text evidence="10">The sequence shown here is derived from an EMBL/GenBank/DDBJ whole genome shotgun (WGS) entry which is preliminary data.</text>
</comment>
<organism evidence="10 11">
    <name type="scientific">Goodfellowiella coeruleoviolacea</name>
    <dbReference type="NCBI Taxonomy" id="334858"/>
    <lineage>
        <taxon>Bacteria</taxon>
        <taxon>Bacillati</taxon>
        <taxon>Actinomycetota</taxon>
        <taxon>Actinomycetes</taxon>
        <taxon>Pseudonocardiales</taxon>
        <taxon>Pseudonocardiaceae</taxon>
        <taxon>Goodfellowiella</taxon>
    </lineage>
</organism>
<sequence length="242" mass="26322">MPHVLLAENDPAVAGAVIRALVTSGYGVRAVETAADALRDVTTRPPDMVILDLGLPDIDGADALVMLRAVCDAPVIVSTERRSESDAVRLLDTTADDYVVKPFSTGQLVAKVNAVFRRTRRAAPVLADEPILVGGLRLDPARRTAALDGRPLALTRKEYDLLSYLAGRADRVVTRSELSTNVWQRPYLGTDRTVDVHLSWLRRKLGESGETPRYLRTIRGVGFMLVNPHAAPQPGGRPDTAR</sequence>
<dbReference type="Gene3D" id="1.10.10.10">
    <property type="entry name" value="Winged helix-like DNA-binding domain superfamily/Winged helix DNA-binding domain"/>
    <property type="match status" value="1"/>
</dbReference>
<reference evidence="10" key="1">
    <citation type="submission" date="2022-06" db="EMBL/GenBank/DDBJ databases">
        <title>Genomic Encyclopedia of Archaeal and Bacterial Type Strains, Phase II (KMG-II): from individual species to whole genera.</title>
        <authorList>
            <person name="Goeker M."/>
        </authorList>
    </citation>
    <scope>NUCLEOTIDE SEQUENCE</scope>
    <source>
        <strain evidence="10">DSM 43935</strain>
    </source>
</reference>
<dbReference type="CDD" id="cd00383">
    <property type="entry name" value="trans_reg_C"/>
    <property type="match status" value="1"/>
</dbReference>
<feature type="modified residue" description="4-aspartylphosphate" evidence="6">
    <location>
        <position position="52"/>
    </location>
</feature>
<dbReference type="GO" id="GO:0006355">
    <property type="term" value="P:regulation of DNA-templated transcription"/>
    <property type="evidence" value="ECO:0007669"/>
    <property type="project" value="InterPro"/>
</dbReference>
<evidence type="ECO:0000256" key="2">
    <source>
        <dbReference type="ARBA" id="ARBA00023012"/>
    </source>
</evidence>
<dbReference type="InterPro" id="IPR039420">
    <property type="entry name" value="WalR-like"/>
</dbReference>
<dbReference type="AlphaFoldDB" id="A0AAE3GL07"/>
<evidence type="ECO:0000256" key="5">
    <source>
        <dbReference type="ARBA" id="ARBA00023163"/>
    </source>
</evidence>
<proteinExistence type="predicted"/>
<dbReference type="EMBL" id="JAMTCK010000025">
    <property type="protein sequence ID" value="MCP2170141.1"/>
    <property type="molecule type" value="Genomic_DNA"/>
</dbReference>
<dbReference type="PANTHER" id="PTHR48111:SF4">
    <property type="entry name" value="DNA-BINDING DUAL TRANSCRIPTIONAL REGULATOR OMPR"/>
    <property type="match status" value="1"/>
</dbReference>
<dbReference type="InterPro" id="IPR001867">
    <property type="entry name" value="OmpR/PhoB-type_DNA-bd"/>
</dbReference>
<evidence type="ECO:0000256" key="6">
    <source>
        <dbReference type="PROSITE-ProRule" id="PRU00169"/>
    </source>
</evidence>
<evidence type="ECO:0000256" key="7">
    <source>
        <dbReference type="PROSITE-ProRule" id="PRU01091"/>
    </source>
</evidence>
<keyword evidence="11" id="KW-1185">Reference proteome</keyword>
<feature type="domain" description="Response regulatory" evidence="8">
    <location>
        <begin position="3"/>
        <end position="116"/>
    </location>
</feature>
<dbReference type="Gene3D" id="3.40.50.2300">
    <property type="match status" value="1"/>
</dbReference>
<dbReference type="RefSeq" id="WP_253780007.1">
    <property type="nucleotide sequence ID" value="NZ_JAMTCK010000025.1"/>
</dbReference>
<dbReference type="GO" id="GO:0032993">
    <property type="term" value="C:protein-DNA complex"/>
    <property type="evidence" value="ECO:0007669"/>
    <property type="project" value="TreeGrafter"/>
</dbReference>
<keyword evidence="4 7" id="KW-0238">DNA-binding</keyword>
<accession>A0AAE3GL07</accession>
<feature type="domain" description="OmpR/PhoB-type" evidence="9">
    <location>
        <begin position="128"/>
        <end position="227"/>
    </location>
</feature>
<dbReference type="GO" id="GO:0000976">
    <property type="term" value="F:transcription cis-regulatory region binding"/>
    <property type="evidence" value="ECO:0007669"/>
    <property type="project" value="TreeGrafter"/>
</dbReference>
<dbReference type="PANTHER" id="PTHR48111">
    <property type="entry name" value="REGULATOR OF RPOS"/>
    <property type="match status" value="1"/>
</dbReference>
<evidence type="ECO:0000256" key="3">
    <source>
        <dbReference type="ARBA" id="ARBA00023015"/>
    </source>
</evidence>
<dbReference type="GO" id="GO:0000156">
    <property type="term" value="F:phosphorelay response regulator activity"/>
    <property type="evidence" value="ECO:0007669"/>
    <property type="project" value="TreeGrafter"/>
</dbReference>
<dbReference type="Proteomes" id="UP001206128">
    <property type="component" value="Unassembled WGS sequence"/>
</dbReference>
<evidence type="ECO:0000259" key="8">
    <source>
        <dbReference type="PROSITE" id="PS50110"/>
    </source>
</evidence>
<gene>
    <name evidence="10" type="ORF">LX83_007032</name>
</gene>
<dbReference type="GO" id="GO:0005829">
    <property type="term" value="C:cytosol"/>
    <property type="evidence" value="ECO:0007669"/>
    <property type="project" value="TreeGrafter"/>
</dbReference>
<protein>
    <submittedName>
        <fullName evidence="10">DNA-binding response regulator, OmpR family, contains REC and winged-helix (WHTH) domain</fullName>
    </submittedName>
</protein>
<dbReference type="PROSITE" id="PS50110">
    <property type="entry name" value="RESPONSE_REGULATORY"/>
    <property type="match status" value="1"/>
</dbReference>
<keyword evidence="5" id="KW-0804">Transcription</keyword>
<dbReference type="Pfam" id="PF00486">
    <property type="entry name" value="Trans_reg_C"/>
    <property type="match status" value="1"/>
</dbReference>
<dbReference type="Gene3D" id="6.10.250.690">
    <property type="match status" value="1"/>
</dbReference>
<evidence type="ECO:0000259" key="9">
    <source>
        <dbReference type="PROSITE" id="PS51755"/>
    </source>
</evidence>
<dbReference type="InterPro" id="IPR036388">
    <property type="entry name" value="WH-like_DNA-bd_sf"/>
</dbReference>
<keyword evidence="1 6" id="KW-0597">Phosphoprotein</keyword>
<evidence type="ECO:0000313" key="11">
    <source>
        <dbReference type="Proteomes" id="UP001206128"/>
    </source>
</evidence>
<evidence type="ECO:0000313" key="10">
    <source>
        <dbReference type="EMBL" id="MCP2170141.1"/>
    </source>
</evidence>
<keyword evidence="2" id="KW-0902">Two-component regulatory system</keyword>
<feature type="DNA-binding region" description="OmpR/PhoB-type" evidence="7">
    <location>
        <begin position="128"/>
        <end position="227"/>
    </location>
</feature>
<dbReference type="SMART" id="SM00862">
    <property type="entry name" value="Trans_reg_C"/>
    <property type="match status" value="1"/>
</dbReference>
<dbReference type="InterPro" id="IPR001789">
    <property type="entry name" value="Sig_transdc_resp-reg_receiver"/>
</dbReference>
<dbReference type="PROSITE" id="PS51755">
    <property type="entry name" value="OMPR_PHOB"/>
    <property type="match status" value="1"/>
</dbReference>
<dbReference type="SUPFAM" id="SSF52172">
    <property type="entry name" value="CheY-like"/>
    <property type="match status" value="1"/>
</dbReference>
<dbReference type="SMART" id="SM00448">
    <property type="entry name" value="REC"/>
    <property type="match status" value="1"/>
</dbReference>
<dbReference type="FunFam" id="1.10.10.10:FF:000018">
    <property type="entry name" value="DNA-binding response regulator ResD"/>
    <property type="match status" value="1"/>
</dbReference>
<name>A0AAE3GL07_9PSEU</name>
<dbReference type="Pfam" id="PF00072">
    <property type="entry name" value="Response_reg"/>
    <property type="match status" value="1"/>
</dbReference>
<keyword evidence="3" id="KW-0805">Transcription regulation</keyword>
<evidence type="ECO:0000256" key="1">
    <source>
        <dbReference type="ARBA" id="ARBA00022553"/>
    </source>
</evidence>